<reference evidence="2" key="2">
    <citation type="submission" date="2021-03" db="EMBL/GenBank/DDBJ databases">
        <authorList>
            <person name="Jaffe A."/>
        </authorList>
    </citation>
    <scope>NUCLEOTIDE SEQUENCE</scope>
    <source>
        <strain evidence="2">RIFCSPLOWO2_01_FULL_58_19</strain>
    </source>
</reference>
<comment type="caution">
    <text evidence="1">The sequence shown here is derived from an EMBL/GenBank/DDBJ whole genome shotgun (WGS) entry which is preliminary data.</text>
</comment>
<sequence length="161" mass="17505">MAPHIRNPLTRRIVGGLFTRLGAADERLARRGTRFAKPLKIYFASLTAPEPPANAFERLVEGLAPHFGRDRQAALAFLETLTPAVAGFVAEAGLLAEKYGRAQAVLDARAAASTLPPTQRVLLMQVANATESLNNIVTRLQFFGFHLEAARQPPIRPEANP</sequence>
<dbReference type="Proteomes" id="UP000564964">
    <property type="component" value="Unassembled WGS sequence"/>
</dbReference>
<name>A0A7J4JE57_9ARCH</name>
<dbReference type="EMBL" id="JAGVWE010000002">
    <property type="protein sequence ID" value="MBS3062407.1"/>
    <property type="molecule type" value="Genomic_DNA"/>
</dbReference>
<accession>A0A7J4JE57</accession>
<dbReference type="AlphaFoldDB" id="A0A7J4JE57"/>
<evidence type="ECO:0000313" key="1">
    <source>
        <dbReference type="EMBL" id="HIH16041.1"/>
    </source>
</evidence>
<organism evidence="1 3">
    <name type="scientific">Candidatus Iainarchaeum sp</name>
    <dbReference type="NCBI Taxonomy" id="3101447"/>
    <lineage>
        <taxon>Archaea</taxon>
        <taxon>Candidatus Iainarchaeota</taxon>
        <taxon>Candidatus Iainarchaeia</taxon>
        <taxon>Candidatus Iainarchaeales</taxon>
        <taxon>Candidatus Iainarchaeaceae</taxon>
        <taxon>Candidatus Iainarchaeum</taxon>
    </lineage>
</organism>
<dbReference type="Proteomes" id="UP000678237">
    <property type="component" value="Unassembled WGS sequence"/>
</dbReference>
<gene>
    <name evidence="1" type="ORF">HA252_01405</name>
    <name evidence="2" type="ORF">J4203_00915</name>
</gene>
<proteinExistence type="predicted"/>
<reference evidence="3" key="1">
    <citation type="journal article" date="2020" name="bioRxiv">
        <title>A rank-normalized archaeal taxonomy based on genome phylogeny resolves widespread incomplete and uneven classifications.</title>
        <authorList>
            <person name="Rinke C."/>
            <person name="Chuvochina M."/>
            <person name="Mussig A.J."/>
            <person name="Chaumeil P.-A."/>
            <person name="Waite D.W."/>
            <person name="Whitman W.B."/>
            <person name="Parks D.H."/>
            <person name="Hugenholtz P."/>
        </authorList>
    </citation>
    <scope>NUCLEOTIDE SEQUENCE [LARGE SCALE GENOMIC DNA]</scope>
</reference>
<dbReference type="EMBL" id="DUGH01000034">
    <property type="protein sequence ID" value="HIH16041.1"/>
    <property type="molecule type" value="Genomic_DNA"/>
</dbReference>
<evidence type="ECO:0000313" key="3">
    <source>
        <dbReference type="Proteomes" id="UP000564964"/>
    </source>
</evidence>
<evidence type="ECO:0000313" key="2">
    <source>
        <dbReference type="EMBL" id="MBS3062407.1"/>
    </source>
</evidence>
<protein>
    <submittedName>
        <fullName evidence="1">Uncharacterized protein</fullName>
    </submittedName>
</protein>
<reference evidence="2" key="3">
    <citation type="submission" date="2021-05" db="EMBL/GenBank/DDBJ databases">
        <title>Protein family content uncovers lineage relationships and bacterial pathway maintenance mechanisms in DPANN archaea.</title>
        <authorList>
            <person name="Castelle C.J."/>
            <person name="Meheust R."/>
            <person name="Jaffe A.L."/>
            <person name="Seitz K."/>
            <person name="Gong X."/>
            <person name="Baker B.J."/>
            <person name="Banfield J.F."/>
        </authorList>
    </citation>
    <scope>NUCLEOTIDE SEQUENCE</scope>
    <source>
        <strain evidence="2">RIFCSPLOWO2_01_FULL_58_19</strain>
    </source>
</reference>